<comment type="function">
    <text evidence="6">Required for corrinoid utilization. Probably part of the ABC transporter complex BtuCDF involved in cobalamin (vitamin B12) import. Probably responsible for energy coupling to the transport system.</text>
</comment>
<evidence type="ECO:0000313" key="13">
    <source>
        <dbReference type="Proteomes" id="UP000011693"/>
    </source>
</evidence>
<evidence type="ECO:0000256" key="7">
    <source>
        <dbReference type="ARBA" id="ARBA00064420"/>
    </source>
</evidence>
<dbReference type="EMBL" id="AOIN01000086">
    <property type="protein sequence ID" value="ELY96119.1"/>
    <property type="molecule type" value="Genomic_DNA"/>
</dbReference>
<protein>
    <recommendedName>
        <fullName evidence="9">Cobalamin import ATP-binding protein BtuD</fullName>
        <ecNumber evidence="8">7.6.2.8</ecNumber>
    </recommendedName>
    <alternativeName>
        <fullName evidence="10">Vitamin B12-transporting ATPase</fullName>
    </alternativeName>
</protein>
<organism evidence="12 13">
    <name type="scientific">Natrialba chahannaoensis JCM 10990</name>
    <dbReference type="NCBI Taxonomy" id="1227492"/>
    <lineage>
        <taxon>Archaea</taxon>
        <taxon>Methanobacteriati</taxon>
        <taxon>Methanobacteriota</taxon>
        <taxon>Stenosarchaea group</taxon>
        <taxon>Halobacteria</taxon>
        <taxon>Halobacteriales</taxon>
        <taxon>Natrialbaceae</taxon>
        <taxon>Natrialba</taxon>
    </lineage>
</organism>
<keyword evidence="1" id="KW-0813">Transport</keyword>
<dbReference type="PANTHER" id="PTHR42794:SF1">
    <property type="entry name" value="HEMIN IMPORT ATP-BINDING PROTEIN HMUV"/>
    <property type="match status" value="1"/>
</dbReference>
<dbReference type="GO" id="GO:0015420">
    <property type="term" value="F:ABC-type vitamin B12 transporter activity"/>
    <property type="evidence" value="ECO:0007669"/>
    <property type="project" value="UniProtKB-EC"/>
</dbReference>
<evidence type="ECO:0000256" key="6">
    <source>
        <dbReference type="ARBA" id="ARBA00058960"/>
    </source>
</evidence>
<evidence type="ECO:0000256" key="10">
    <source>
        <dbReference type="ARBA" id="ARBA00077139"/>
    </source>
</evidence>
<keyword evidence="13" id="KW-1185">Reference proteome</keyword>
<evidence type="ECO:0000256" key="3">
    <source>
        <dbReference type="ARBA" id="ARBA00022840"/>
    </source>
</evidence>
<comment type="subunit">
    <text evidence="7">The complex is composed of two ATP-binding proteins (BtuD), two transmembrane proteins (BtuC) and a solute-binding protein (BtuF).</text>
</comment>
<dbReference type="PANTHER" id="PTHR42794">
    <property type="entry name" value="HEMIN IMPORT ATP-BINDING PROTEIN HMUV"/>
    <property type="match status" value="1"/>
</dbReference>
<keyword evidence="2" id="KW-0547">Nucleotide-binding</keyword>
<evidence type="ECO:0000256" key="5">
    <source>
        <dbReference type="ARBA" id="ARBA00050590"/>
    </source>
</evidence>
<keyword evidence="3" id="KW-0067">ATP-binding</keyword>
<keyword evidence="4" id="KW-1278">Translocase</keyword>
<evidence type="ECO:0000256" key="2">
    <source>
        <dbReference type="ARBA" id="ARBA00022741"/>
    </source>
</evidence>
<dbReference type="GO" id="GO:0005524">
    <property type="term" value="F:ATP binding"/>
    <property type="evidence" value="ECO:0007669"/>
    <property type="project" value="UniProtKB-KW"/>
</dbReference>
<evidence type="ECO:0000256" key="4">
    <source>
        <dbReference type="ARBA" id="ARBA00022967"/>
    </source>
</evidence>
<dbReference type="CDD" id="cd03214">
    <property type="entry name" value="ABC_Iron-Siderophores_B12_Hemin"/>
    <property type="match status" value="1"/>
</dbReference>
<dbReference type="EC" id="7.6.2.8" evidence="8"/>
<dbReference type="AlphaFoldDB" id="M0AC65"/>
<feature type="domain" description="ABC transporter" evidence="11">
    <location>
        <begin position="2"/>
        <end position="235"/>
    </location>
</feature>
<evidence type="ECO:0000256" key="9">
    <source>
        <dbReference type="ARBA" id="ARBA00073649"/>
    </source>
</evidence>
<dbReference type="SUPFAM" id="SSF52540">
    <property type="entry name" value="P-loop containing nucleoside triphosphate hydrolases"/>
    <property type="match status" value="1"/>
</dbReference>
<sequence length="255" mass="27819">MIDICNISYGYDDRTVLKDVSLTVESGEIVGILGPNGSGKSTLLRCVNNILPPETGSISIDGTDLDCLEQKDIARTIGHVQQETDSSFEATVYETVLLGRKPYISWRPSEKDFTVVSSIIEKLGLEPLAMRAVSELSGGQKQKVAMARALAQQPDVLLLDEPTSNLDLKYQVEVLDTVRKQVTGGMAALLVVHDLNLAARYSDKILLLKDGESYALGGPDVLNQHNLESVYEVDISIFEQDEKKVILPKSTSPGI</sequence>
<comment type="caution">
    <text evidence="12">The sequence shown here is derived from an EMBL/GenBank/DDBJ whole genome shotgun (WGS) entry which is preliminary data.</text>
</comment>
<dbReference type="FunFam" id="3.40.50.300:FF:000134">
    <property type="entry name" value="Iron-enterobactin ABC transporter ATP-binding protein"/>
    <property type="match status" value="1"/>
</dbReference>
<dbReference type="InterPro" id="IPR017871">
    <property type="entry name" value="ABC_transporter-like_CS"/>
</dbReference>
<dbReference type="PROSITE" id="PS50893">
    <property type="entry name" value="ABC_TRANSPORTER_2"/>
    <property type="match status" value="1"/>
</dbReference>
<dbReference type="InterPro" id="IPR027417">
    <property type="entry name" value="P-loop_NTPase"/>
</dbReference>
<dbReference type="InterPro" id="IPR003593">
    <property type="entry name" value="AAA+_ATPase"/>
</dbReference>
<dbReference type="GO" id="GO:0016887">
    <property type="term" value="F:ATP hydrolysis activity"/>
    <property type="evidence" value="ECO:0007669"/>
    <property type="project" value="InterPro"/>
</dbReference>
<gene>
    <name evidence="12" type="ORF">C482_16123</name>
</gene>
<dbReference type="SMART" id="SM00382">
    <property type="entry name" value="AAA"/>
    <property type="match status" value="1"/>
</dbReference>
<dbReference type="PROSITE" id="PS00211">
    <property type="entry name" value="ABC_TRANSPORTER_1"/>
    <property type="match status" value="1"/>
</dbReference>
<evidence type="ECO:0000259" key="11">
    <source>
        <dbReference type="PROSITE" id="PS50893"/>
    </source>
</evidence>
<dbReference type="STRING" id="1227492.C482_16123"/>
<evidence type="ECO:0000313" key="12">
    <source>
        <dbReference type="EMBL" id="ELY96119.1"/>
    </source>
</evidence>
<dbReference type="InterPro" id="IPR003439">
    <property type="entry name" value="ABC_transporter-like_ATP-bd"/>
</dbReference>
<proteinExistence type="predicted"/>
<name>M0AC65_9EURY</name>
<evidence type="ECO:0000256" key="8">
    <source>
        <dbReference type="ARBA" id="ARBA00066387"/>
    </source>
</evidence>
<dbReference type="Proteomes" id="UP000011693">
    <property type="component" value="Unassembled WGS sequence"/>
</dbReference>
<dbReference type="PATRIC" id="fig|1227492.4.peg.3206"/>
<evidence type="ECO:0000256" key="1">
    <source>
        <dbReference type="ARBA" id="ARBA00022448"/>
    </source>
</evidence>
<comment type="catalytic activity">
    <reaction evidence="5">
        <text>an R-cob(III)alamin(out) + ATP + H2O = an R-cob(III)alamin(in) + ADP + phosphate + H(+)</text>
        <dbReference type="Rhea" id="RHEA:17873"/>
        <dbReference type="ChEBI" id="CHEBI:15377"/>
        <dbReference type="ChEBI" id="CHEBI:15378"/>
        <dbReference type="ChEBI" id="CHEBI:30616"/>
        <dbReference type="ChEBI" id="CHEBI:43474"/>
        <dbReference type="ChEBI" id="CHEBI:140785"/>
        <dbReference type="ChEBI" id="CHEBI:456216"/>
        <dbReference type="EC" id="7.6.2.8"/>
    </reaction>
</comment>
<reference evidence="12 13" key="1">
    <citation type="journal article" date="2014" name="PLoS Genet.">
        <title>Phylogenetically driven sequencing of extremely halophilic archaea reveals strategies for static and dynamic osmo-response.</title>
        <authorList>
            <person name="Becker E.A."/>
            <person name="Seitzer P.M."/>
            <person name="Tritt A."/>
            <person name="Larsen D."/>
            <person name="Krusor M."/>
            <person name="Yao A.I."/>
            <person name="Wu D."/>
            <person name="Madern D."/>
            <person name="Eisen J.A."/>
            <person name="Darling A.E."/>
            <person name="Facciotti M.T."/>
        </authorList>
    </citation>
    <scope>NUCLEOTIDE SEQUENCE [LARGE SCALE GENOMIC DNA]</scope>
    <source>
        <strain evidence="12 13">JCM 10990</strain>
    </source>
</reference>
<dbReference type="RefSeq" id="WP_006168712.1">
    <property type="nucleotide sequence ID" value="NZ_AOIN01000086.1"/>
</dbReference>
<dbReference type="Pfam" id="PF00005">
    <property type="entry name" value="ABC_tran"/>
    <property type="match status" value="1"/>
</dbReference>
<dbReference type="Gene3D" id="3.40.50.300">
    <property type="entry name" value="P-loop containing nucleotide triphosphate hydrolases"/>
    <property type="match status" value="1"/>
</dbReference>
<accession>M0AC65</accession>